<name>A0A9X3I3C7_9FLAO</name>
<sequence>MERKIIYQTLEDKENPEEVELKGPFPCNWHNAWLGNGYYFWDTFIENAHWWGKKHRNDKYIIGKSSFDFSDKTCLDLVGNTSHMLDFEKSVELMKKEGLVNKKTTVARVISFMKEKNVLEQQSVRVYGINSRSEKTKPNYRLKFELNKPQYLVYKPAIQICLFGFKGLNLSDFSIVYPDIYINEYVI</sequence>
<keyword evidence="2" id="KW-1185">Reference proteome</keyword>
<protein>
    <submittedName>
        <fullName evidence="1">Uncharacterized protein</fullName>
    </submittedName>
</protein>
<evidence type="ECO:0000313" key="1">
    <source>
        <dbReference type="EMBL" id="MCX2839842.1"/>
    </source>
</evidence>
<accession>A0A9X3I3C7</accession>
<dbReference type="RefSeq" id="WP_266071259.1">
    <property type="nucleotide sequence ID" value="NZ_JAPJDA010000043.1"/>
</dbReference>
<proteinExistence type="predicted"/>
<dbReference type="EMBL" id="JAPJDA010000043">
    <property type="protein sequence ID" value="MCX2839842.1"/>
    <property type="molecule type" value="Genomic_DNA"/>
</dbReference>
<reference evidence="1" key="1">
    <citation type="submission" date="2022-11" db="EMBL/GenBank/DDBJ databases">
        <title>Salinimicrobium profundisediminis sp. nov., isolated from deep-sea sediment of the Mariana Trench.</title>
        <authorList>
            <person name="Fu H."/>
        </authorList>
    </citation>
    <scope>NUCLEOTIDE SEQUENCE</scope>
    <source>
        <strain evidence="1">MT39</strain>
    </source>
</reference>
<gene>
    <name evidence="1" type="ORF">OQ279_17080</name>
</gene>
<comment type="caution">
    <text evidence="1">The sequence shown here is derived from an EMBL/GenBank/DDBJ whole genome shotgun (WGS) entry which is preliminary data.</text>
</comment>
<evidence type="ECO:0000313" key="2">
    <source>
        <dbReference type="Proteomes" id="UP001148482"/>
    </source>
</evidence>
<organism evidence="1 2">
    <name type="scientific">Salinimicrobium profundisediminis</name>
    <dbReference type="NCBI Taxonomy" id="2994553"/>
    <lineage>
        <taxon>Bacteria</taxon>
        <taxon>Pseudomonadati</taxon>
        <taxon>Bacteroidota</taxon>
        <taxon>Flavobacteriia</taxon>
        <taxon>Flavobacteriales</taxon>
        <taxon>Flavobacteriaceae</taxon>
        <taxon>Salinimicrobium</taxon>
    </lineage>
</organism>
<dbReference type="Proteomes" id="UP001148482">
    <property type="component" value="Unassembled WGS sequence"/>
</dbReference>
<dbReference type="AlphaFoldDB" id="A0A9X3I3C7"/>